<proteinExistence type="predicted"/>
<feature type="compositionally biased region" description="Polar residues" evidence="1">
    <location>
        <begin position="10"/>
        <end position="23"/>
    </location>
</feature>
<feature type="region of interest" description="Disordered" evidence="1">
    <location>
        <begin position="1"/>
        <end position="38"/>
    </location>
</feature>
<name>A0AAD5LFP3_9CRUS</name>
<dbReference type="EMBL" id="WJBH02000003">
    <property type="protein sequence ID" value="KAI9561911.1"/>
    <property type="molecule type" value="Genomic_DNA"/>
</dbReference>
<evidence type="ECO:0000256" key="1">
    <source>
        <dbReference type="SAM" id="MobiDB-lite"/>
    </source>
</evidence>
<dbReference type="AlphaFoldDB" id="A0AAD5LFP3"/>
<gene>
    <name evidence="2" type="ORF">GHT06_012873</name>
</gene>
<comment type="caution">
    <text evidence="2">The sequence shown here is derived from an EMBL/GenBank/DDBJ whole genome shotgun (WGS) entry which is preliminary data.</text>
</comment>
<sequence length="62" mass="7056">MPLLDVGSSGDPQSSAKTITRKTVTQEKEVRKATQQRRVSSDHWWDISQSILSRNLYAKNKP</sequence>
<dbReference type="Proteomes" id="UP000820818">
    <property type="component" value="Linkage Group LG3"/>
</dbReference>
<organism evidence="2 3">
    <name type="scientific">Daphnia sinensis</name>
    <dbReference type="NCBI Taxonomy" id="1820382"/>
    <lineage>
        <taxon>Eukaryota</taxon>
        <taxon>Metazoa</taxon>
        <taxon>Ecdysozoa</taxon>
        <taxon>Arthropoda</taxon>
        <taxon>Crustacea</taxon>
        <taxon>Branchiopoda</taxon>
        <taxon>Diplostraca</taxon>
        <taxon>Cladocera</taxon>
        <taxon>Anomopoda</taxon>
        <taxon>Daphniidae</taxon>
        <taxon>Daphnia</taxon>
        <taxon>Daphnia similis group</taxon>
    </lineage>
</organism>
<keyword evidence="3" id="KW-1185">Reference proteome</keyword>
<evidence type="ECO:0000313" key="2">
    <source>
        <dbReference type="EMBL" id="KAI9561911.1"/>
    </source>
</evidence>
<evidence type="ECO:0000313" key="3">
    <source>
        <dbReference type="Proteomes" id="UP000820818"/>
    </source>
</evidence>
<reference evidence="2 3" key="1">
    <citation type="submission" date="2022-05" db="EMBL/GenBank/DDBJ databases">
        <title>A multi-omics perspective on studying reproductive biology in Daphnia sinensis.</title>
        <authorList>
            <person name="Jia J."/>
        </authorList>
    </citation>
    <scope>NUCLEOTIDE SEQUENCE [LARGE SCALE GENOMIC DNA]</scope>
    <source>
        <strain evidence="2 3">WSL</strain>
    </source>
</reference>
<protein>
    <submittedName>
        <fullName evidence="2">Uncharacterized protein</fullName>
    </submittedName>
</protein>
<accession>A0AAD5LFP3</accession>